<feature type="non-terminal residue" evidence="1">
    <location>
        <position position="152"/>
    </location>
</feature>
<reference evidence="1 2" key="1">
    <citation type="journal article" date="2023" name="Sci. Data">
        <title>Genome assembly of the Korean intertidal mud-creeper Batillaria attramentaria.</title>
        <authorList>
            <person name="Patra A.K."/>
            <person name="Ho P.T."/>
            <person name="Jun S."/>
            <person name="Lee S.J."/>
            <person name="Kim Y."/>
            <person name="Won Y.J."/>
        </authorList>
    </citation>
    <scope>NUCLEOTIDE SEQUENCE [LARGE SCALE GENOMIC DNA]</scope>
    <source>
        <strain evidence="1">Wonlab-2016</strain>
    </source>
</reference>
<proteinExistence type="predicted"/>
<name>A0ABD0KYZ8_9CAEN</name>
<dbReference type="AlphaFoldDB" id="A0ABD0KYZ8"/>
<accession>A0ABD0KYZ8</accession>
<evidence type="ECO:0000313" key="1">
    <source>
        <dbReference type="EMBL" id="KAK7492055.1"/>
    </source>
</evidence>
<keyword evidence="2" id="KW-1185">Reference proteome</keyword>
<dbReference type="EMBL" id="JACVVK020000107">
    <property type="protein sequence ID" value="KAK7492055.1"/>
    <property type="molecule type" value="Genomic_DNA"/>
</dbReference>
<comment type="caution">
    <text evidence="1">The sequence shown here is derived from an EMBL/GenBank/DDBJ whole genome shotgun (WGS) entry which is preliminary data.</text>
</comment>
<feature type="non-terminal residue" evidence="1">
    <location>
        <position position="1"/>
    </location>
</feature>
<protein>
    <submittedName>
        <fullName evidence="1">Uncharacterized protein</fullName>
    </submittedName>
</protein>
<sequence length="152" mass="16810">VEMTNPQGHRLRELRELICLRTRRSTGNIPCGFQTDPVYWEGWRGDGISCGEECDASDALGMKIVTRPDASFERTVPTELHHVGLGSCGWEDDAIPLYLRVIVAGNFTPPCRRVVRARHSDPPTPSESVIIPGTRWVNLGLDGGERVNSRGS</sequence>
<dbReference type="Proteomes" id="UP001519460">
    <property type="component" value="Unassembled WGS sequence"/>
</dbReference>
<evidence type="ECO:0000313" key="2">
    <source>
        <dbReference type="Proteomes" id="UP001519460"/>
    </source>
</evidence>
<organism evidence="1 2">
    <name type="scientific">Batillaria attramentaria</name>
    <dbReference type="NCBI Taxonomy" id="370345"/>
    <lineage>
        <taxon>Eukaryota</taxon>
        <taxon>Metazoa</taxon>
        <taxon>Spiralia</taxon>
        <taxon>Lophotrochozoa</taxon>
        <taxon>Mollusca</taxon>
        <taxon>Gastropoda</taxon>
        <taxon>Caenogastropoda</taxon>
        <taxon>Sorbeoconcha</taxon>
        <taxon>Cerithioidea</taxon>
        <taxon>Batillariidae</taxon>
        <taxon>Batillaria</taxon>
    </lineage>
</organism>
<gene>
    <name evidence="1" type="ORF">BaRGS_00016719</name>
</gene>